<organism evidence="6 7">
    <name type="scientific">Xenopus laevis</name>
    <name type="common">African clawed frog</name>
    <dbReference type="NCBI Taxonomy" id="8355"/>
    <lineage>
        <taxon>Eukaryota</taxon>
        <taxon>Metazoa</taxon>
        <taxon>Chordata</taxon>
        <taxon>Craniata</taxon>
        <taxon>Vertebrata</taxon>
        <taxon>Euteleostomi</taxon>
        <taxon>Amphibia</taxon>
        <taxon>Batrachia</taxon>
        <taxon>Anura</taxon>
        <taxon>Pipoidea</taxon>
        <taxon>Pipidae</taxon>
        <taxon>Xenopodinae</taxon>
        <taxon>Xenopus</taxon>
        <taxon>Xenopus</taxon>
    </lineage>
</organism>
<sequence>MQTRVCSLCCVSSACSSQPASSCCVASAFRTPLGCLLDIRTGDMESDSETHSTCDNNFDARKYLEVYYGVDPKTQQVDVESKFVLGFLHDVFVSGHVAGDSLIEIGAGPVIYHIVSASERFNTIYLTDYCEESLHEIDKCLQGKKDAFDWTPYFKYVCKLEGNRSTPKDKMETMKRNIKLMKCDVTLANPLQPNTVPQADCVIVAGCLICACKTPDDFQNALNNIASLVKPGGYLIIVDYLGASYYLIGQTKLNVLSLDENIVKQTVTAAGFSIEEFKVGNNFGIPHEIFNCKEVFCLLAKK</sequence>
<evidence type="ECO:0000313" key="7">
    <source>
        <dbReference type="RefSeq" id="XP_018081428.2"/>
    </source>
</evidence>
<dbReference type="InterPro" id="IPR053384">
    <property type="entry name" value="SAM-dep_methyltransferase"/>
</dbReference>
<reference evidence="7" key="1">
    <citation type="submission" date="2025-08" db="UniProtKB">
        <authorList>
            <consortium name="RefSeq"/>
        </authorList>
    </citation>
    <scope>IDENTIFICATION</scope>
    <source>
        <strain evidence="7">J_2021</strain>
        <tissue evidence="7">Erythrocytes</tissue>
    </source>
</reference>
<dbReference type="SUPFAM" id="SSF53335">
    <property type="entry name" value="S-adenosyl-L-methionine-dependent methyltransferases"/>
    <property type="match status" value="1"/>
</dbReference>
<evidence type="ECO:0000256" key="4">
    <source>
        <dbReference type="ARBA" id="ARBA00022691"/>
    </source>
</evidence>
<dbReference type="GO" id="GO:0008170">
    <property type="term" value="F:N-methyltransferase activity"/>
    <property type="evidence" value="ECO:0000318"/>
    <property type="project" value="GO_Central"/>
</dbReference>
<dbReference type="PROSITE" id="PS51257">
    <property type="entry name" value="PROKAR_LIPOPROTEIN"/>
    <property type="match status" value="1"/>
</dbReference>
<feature type="binding site" evidence="5">
    <location>
        <position position="112"/>
    </location>
    <ligand>
        <name>S-adenosyl-L-methionine</name>
        <dbReference type="ChEBI" id="CHEBI:59789"/>
    </ligand>
</feature>
<dbReference type="CDD" id="cd02440">
    <property type="entry name" value="AdoMet_MTases"/>
    <property type="match status" value="1"/>
</dbReference>
<gene>
    <name evidence="7" type="primary">LOC108696503</name>
</gene>
<evidence type="ECO:0000256" key="3">
    <source>
        <dbReference type="ARBA" id="ARBA00022679"/>
    </source>
</evidence>
<evidence type="ECO:0000256" key="2">
    <source>
        <dbReference type="ARBA" id="ARBA00022603"/>
    </source>
</evidence>
<dbReference type="KEGG" id="xla:108696503"/>
<dbReference type="GO" id="GO:0005829">
    <property type="term" value="C:cytosol"/>
    <property type="evidence" value="ECO:0000318"/>
    <property type="project" value="GO_Central"/>
</dbReference>
<dbReference type="NCBIfam" id="NF041360">
    <property type="entry name" value="GntF_guanitoxin"/>
    <property type="match status" value="1"/>
</dbReference>
<dbReference type="FunFam" id="3.40.50.150:FF:000065">
    <property type="entry name" value="Phenylethanolamine N-methyltransferase"/>
    <property type="match status" value="1"/>
</dbReference>
<keyword evidence="4 5" id="KW-0949">S-adenosyl-L-methionine</keyword>
<feature type="binding site" evidence="5">
    <location>
        <begin position="106"/>
        <end position="107"/>
    </location>
    <ligand>
        <name>S-adenosyl-L-methionine</name>
        <dbReference type="ChEBI" id="CHEBI:59789"/>
    </ligand>
</feature>
<dbReference type="Proteomes" id="UP000186698">
    <property type="component" value="Chromosome 7L"/>
</dbReference>
<evidence type="ECO:0000313" key="6">
    <source>
        <dbReference type="Proteomes" id="UP000186698"/>
    </source>
</evidence>
<evidence type="ECO:0000256" key="1">
    <source>
        <dbReference type="ARBA" id="ARBA00007996"/>
    </source>
</evidence>
<keyword evidence="3" id="KW-0808">Transferase</keyword>
<feature type="binding site" evidence="5">
    <location>
        <begin position="184"/>
        <end position="185"/>
    </location>
    <ligand>
        <name>S-adenosyl-L-methionine</name>
        <dbReference type="ChEBI" id="CHEBI:59789"/>
    </ligand>
</feature>
<dbReference type="GO" id="GO:0032259">
    <property type="term" value="P:methylation"/>
    <property type="evidence" value="ECO:0007669"/>
    <property type="project" value="UniProtKB-KW"/>
</dbReference>
<dbReference type="Gene3D" id="3.40.50.150">
    <property type="entry name" value="Vaccinia Virus protein VP39"/>
    <property type="match status" value="1"/>
</dbReference>
<dbReference type="PIRSF" id="PIRSF000384">
    <property type="entry name" value="PNMTase"/>
    <property type="match status" value="1"/>
</dbReference>
<dbReference type="PANTHER" id="PTHR10867:SF41">
    <property type="entry name" value="NICOTINAMIDE N-METHYLTRANSFERASE"/>
    <property type="match status" value="1"/>
</dbReference>
<keyword evidence="6" id="KW-1185">Reference proteome</keyword>
<protein>
    <submittedName>
        <fullName evidence="7">Nicotinamide N-methyltransferase</fullName>
    </submittedName>
</protein>
<comment type="similarity">
    <text evidence="1">Belongs to the class I-like SAM-binding methyltransferase superfamily. NNMT/PNMT/TEMT family.</text>
</comment>
<dbReference type="GeneID" id="108696503"/>
<dbReference type="PANTHER" id="PTHR10867">
    <property type="entry name" value="NNMT/PNMT/TEMT FAMILY MEMBER"/>
    <property type="match status" value="1"/>
</dbReference>
<dbReference type="Pfam" id="PF01234">
    <property type="entry name" value="NNMT_PNMT_TEMT"/>
    <property type="match status" value="1"/>
</dbReference>
<feature type="binding site" evidence="5">
    <location>
        <position position="68"/>
    </location>
    <ligand>
        <name>S-adenosyl-L-methionine</name>
        <dbReference type="ChEBI" id="CHEBI:59789"/>
    </ligand>
</feature>
<accession>A0A8J0T2E1</accession>
<name>A0A8J0T2E1_XENLA</name>
<feature type="binding site" evidence="5">
    <location>
        <position position="63"/>
    </location>
    <ligand>
        <name>S-adenosyl-L-methionine</name>
        <dbReference type="ChEBI" id="CHEBI:59789"/>
    </ligand>
</feature>
<evidence type="ECO:0000256" key="5">
    <source>
        <dbReference type="PIRSR" id="PIRSR000384-1"/>
    </source>
</evidence>
<dbReference type="RefSeq" id="XP_018081428.2">
    <property type="nucleotide sequence ID" value="XM_018225939.2"/>
</dbReference>
<dbReference type="PROSITE" id="PS51681">
    <property type="entry name" value="SAM_MT_NNMT_PNMT_TEMT"/>
    <property type="match status" value="1"/>
</dbReference>
<proteinExistence type="inferred from homology"/>
<dbReference type="OrthoDB" id="10050085at2759"/>
<dbReference type="GO" id="GO:0008757">
    <property type="term" value="F:S-adenosylmethionine-dependent methyltransferase activity"/>
    <property type="evidence" value="ECO:0007669"/>
    <property type="project" value="UniProtKB-ARBA"/>
</dbReference>
<dbReference type="AlphaFoldDB" id="A0A8J0T2E1"/>
<feature type="binding site" evidence="5">
    <location>
        <position position="128"/>
    </location>
    <ligand>
        <name>S-adenosyl-L-methionine</name>
        <dbReference type="ChEBI" id="CHEBI:59789"/>
    </ligand>
</feature>
<keyword evidence="2" id="KW-0489">Methyltransferase</keyword>
<dbReference type="InterPro" id="IPR000940">
    <property type="entry name" value="NNMT_TEMT_trans"/>
</dbReference>
<dbReference type="InterPro" id="IPR029063">
    <property type="entry name" value="SAM-dependent_MTases_sf"/>
</dbReference>